<dbReference type="InterPro" id="IPR001753">
    <property type="entry name" value="Enoyl-CoA_hydra/iso"/>
</dbReference>
<dbReference type="RefSeq" id="WP_117416791.1">
    <property type="nucleotide sequence ID" value="NZ_QOHO01000027.1"/>
</dbReference>
<comment type="caution">
    <text evidence="4">The sequence shown here is derived from an EMBL/GenBank/DDBJ whole genome shotgun (WGS) entry which is preliminary data.</text>
</comment>
<organism evidence="4 5">
    <name type="scientific">Lacrimispora amygdalina</name>
    <dbReference type="NCBI Taxonomy" id="253257"/>
    <lineage>
        <taxon>Bacteria</taxon>
        <taxon>Bacillati</taxon>
        <taxon>Bacillota</taxon>
        <taxon>Clostridia</taxon>
        <taxon>Lachnospirales</taxon>
        <taxon>Lachnospiraceae</taxon>
        <taxon>Lacrimispora</taxon>
    </lineage>
</organism>
<evidence type="ECO:0000313" key="5">
    <source>
        <dbReference type="Proteomes" id="UP000260680"/>
    </source>
</evidence>
<dbReference type="CDD" id="cd06558">
    <property type="entry name" value="crotonase-like"/>
    <property type="match status" value="1"/>
</dbReference>
<keyword evidence="1" id="KW-0413">Isomerase</keyword>
<keyword evidence="3" id="KW-0511">Multifunctional enzyme</keyword>
<dbReference type="AlphaFoldDB" id="A0A3E2NE07"/>
<dbReference type="GO" id="GO:0016853">
    <property type="term" value="F:isomerase activity"/>
    <property type="evidence" value="ECO:0007669"/>
    <property type="project" value="UniProtKB-KW"/>
</dbReference>
<protein>
    <submittedName>
        <fullName evidence="4">Enoyl-CoA hydratase/isomerase family protein</fullName>
    </submittedName>
</protein>
<dbReference type="EMBL" id="QOHO01000027">
    <property type="protein sequence ID" value="RFZ79111.1"/>
    <property type="molecule type" value="Genomic_DNA"/>
</dbReference>
<reference evidence="4 5" key="1">
    <citation type="submission" date="2018-07" db="EMBL/GenBank/DDBJ databases">
        <title>New species, Clostridium PI-S10-A1B.</title>
        <authorList>
            <person name="Krishna G."/>
            <person name="Summeta K."/>
            <person name="Shikha S."/>
            <person name="Prabhu P.B."/>
            <person name="Suresh K."/>
        </authorList>
    </citation>
    <scope>NUCLEOTIDE SEQUENCE [LARGE SCALE GENOMIC DNA]</scope>
    <source>
        <strain evidence="4 5">PI-S10-A1B</strain>
    </source>
</reference>
<sequence length="234" mass="26248">MRLKFETIVYEELEGIAYICINMPPANKMKSQFLFEISKVIKEYALSTSASGIIIYGSGRHYSSGADVGELLDFISSHAEVEDGVVTHYPEWYLDCKESFKKLFHMKIPVVSAIGGFCIGSGFELALSSHVRICESGARLGLPESTFGLLPGVNGTLRLSEEAGFFHAYEMIVKGSLIDSQEADRLGIIDLLVPRKSSLDYARKLIAFINEHCCDYDFANRFHFIDGFKEYYFT</sequence>
<accession>A0A3E2NE07</accession>
<dbReference type="Proteomes" id="UP000260680">
    <property type="component" value="Unassembled WGS sequence"/>
</dbReference>
<proteinExistence type="predicted"/>
<name>A0A3E2NE07_9FIRM</name>
<dbReference type="PANTHER" id="PTHR23309">
    <property type="entry name" value="3-HYDROXYACYL-COA DEHYROGENASE"/>
    <property type="match status" value="1"/>
</dbReference>
<keyword evidence="2" id="KW-0456">Lyase</keyword>
<dbReference type="InterPro" id="IPR029045">
    <property type="entry name" value="ClpP/crotonase-like_dom_sf"/>
</dbReference>
<dbReference type="GO" id="GO:0016829">
    <property type="term" value="F:lyase activity"/>
    <property type="evidence" value="ECO:0007669"/>
    <property type="project" value="UniProtKB-KW"/>
</dbReference>
<dbReference type="Pfam" id="PF00378">
    <property type="entry name" value="ECH_1"/>
    <property type="match status" value="1"/>
</dbReference>
<gene>
    <name evidence="4" type="ORF">DS742_09630</name>
</gene>
<evidence type="ECO:0000256" key="3">
    <source>
        <dbReference type="ARBA" id="ARBA00023268"/>
    </source>
</evidence>
<evidence type="ECO:0000256" key="1">
    <source>
        <dbReference type="ARBA" id="ARBA00023235"/>
    </source>
</evidence>
<dbReference type="Gene3D" id="3.90.226.10">
    <property type="entry name" value="2-enoyl-CoA Hydratase, Chain A, domain 1"/>
    <property type="match status" value="1"/>
</dbReference>
<dbReference type="SUPFAM" id="SSF52096">
    <property type="entry name" value="ClpP/crotonase"/>
    <property type="match status" value="1"/>
</dbReference>
<evidence type="ECO:0000256" key="2">
    <source>
        <dbReference type="ARBA" id="ARBA00023239"/>
    </source>
</evidence>
<evidence type="ECO:0000313" key="4">
    <source>
        <dbReference type="EMBL" id="RFZ79111.1"/>
    </source>
</evidence>